<keyword evidence="9 10" id="KW-0472">Membrane</keyword>
<dbReference type="InterPro" id="IPR029044">
    <property type="entry name" value="Nucleotide-diphossugar_trans"/>
</dbReference>
<keyword evidence="6 10" id="KW-0735">Signal-anchor</keyword>
<dbReference type="GO" id="GO:0006493">
    <property type="term" value="P:protein O-linked glycosylation"/>
    <property type="evidence" value="ECO:0007669"/>
    <property type="project" value="TreeGrafter"/>
</dbReference>
<dbReference type="SUPFAM" id="SSF53448">
    <property type="entry name" value="Nucleotide-diphospho-sugar transferases"/>
    <property type="match status" value="1"/>
</dbReference>
<organism evidence="11 12">
    <name type="scientific">Glossina brevipalpis</name>
    <dbReference type="NCBI Taxonomy" id="37001"/>
    <lineage>
        <taxon>Eukaryota</taxon>
        <taxon>Metazoa</taxon>
        <taxon>Ecdysozoa</taxon>
        <taxon>Arthropoda</taxon>
        <taxon>Hexapoda</taxon>
        <taxon>Insecta</taxon>
        <taxon>Pterygota</taxon>
        <taxon>Neoptera</taxon>
        <taxon>Endopterygota</taxon>
        <taxon>Diptera</taxon>
        <taxon>Brachycera</taxon>
        <taxon>Muscomorpha</taxon>
        <taxon>Hippoboscoidea</taxon>
        <taxon>Glossinidae</taxon>
        <taxon>Glossina</taxon>
    </lineage>
</organism>
<dbReference type="PANTHER" id="PTHR11214">
    <property type="entry name" value="BETA-1,3-N-ACETYLGLUCOSAMINYLTRANSFERASE"/>
    <property type="match status" value="1"/>
</dbReference>
<dbReference type="Proteomes" id="UP000091820">
    <property type="component" value="Unassembled WGS sequence"/>
</dbReference>
<evidence type="ECO:0000256" key="8">
    <source>
        <dbReference type="ARBA" id="ARBA00023034"/>
    </source>
</evidence>
<evidence type="ECO:0000256" key="2">
    <source>
        <dbReference type="ARBA" id="ARBA00008661"/>
    </source>
</evidence>
<dbReference type="InterPro" id="IPR002659">
    <property type="entry name" value="Glyco_trans_31"/>
</dbReference>
<dbReference type="EC" id="2.4.1.-" evidence="10"/>
<evidence type="ECO:0000256" key="4">
    <source>
        <dbReference type="ARBA" id="ARBA00022679"/>
    </source>
</evidence>
<sequence length="377" mass="44694">MYTQIFTDRGKDFNLELAIKTNIITYGLRYSSATAVIAGLLFLDILGVFDYFFELDYEKLFHYPIEGDIVSYVRARRQNMKGKDEVLQVPQPINYYNYTFLHLRKCDVVESSRPQLTILVKSALSNTQKRNAIRRTWGYEQRFSDVNIRRAFVLGASRDQQVMDGIASEAHQYRDIIQADFIDSYFNNTIKTMIGMRWVVDYCHRGHYYLFVDDDYYVSMKNILRFVAYPALYPENAMTLNSRWEYKAQNERLFAGFVFRSRPLRQKFSKWYVSLKEYPYDRWPPYVTAGAFVLSRDTLVNLYYTSQYTKHFRFDDIYLGLVALKANIPLTHCGQFYFRRPAYNGPDSYRFIVASHGFNEPLELERIWNECRSANYA</sequence>
<reference evidence="12" key="1">
    <citation type="submission" date="2014-03" db="EMBL/GenBank/DDBJ databases">
        <authorList>
            <person name="Aksoy S."/>
            <person name="Warren W."/>
            <person name="Wilson R.K."/>
        </authorList>
    </citation>
    <scope>NUCLEOTIDE SEQUENCE [LARGE SCALE GENOMIC DNA]</scope>
    <source>
        <strain evidence="12">IAEA</strain>
    </source>
</reference>
<dbReference type="VEuPathDB" id="VectorBase:GBRI041647"/>
<evidence type="ECO:0000256" key="1">
    <source>
        <dbReference type="ARBA" id="ARBA00004323"/>
    </source>
</evidence>
<evidence type="ECO:0000256" key="6">
    <source>
        <dbReference type="ARBA" id="ARBA00022968"/>
    </source>
</evidence>
<evidence type="ECO:0000313" key="12">
    <source>
        <dbReference type="Proteomes" id="UP000091820"/>
    </source>
</evidence>
<dbReference type="GO" id="GO:0008194">
    <property type="term" value="F:UDP-glycosyltransferase activity"/>
    <property type="evidence" value="ECO:0007669"/>
    <property type="project" value="TreeGrafter"/>
</dbReference>
<keyword evidence="5 10" id="KW-0812">Transmembrane</keyword>
<keyword evidence="4" id="KW-0808">Transferase</keyword>
<keyword evidence="3 10" id="KW-0328">Glycosyltransferase</keyword>
<keyword evidence="7 10" id="KW-1133">Transmembrane helix</keyword>
<keyword evidence="12" id="KW-1185">Reference proteome</keyword>
<feature type="transmembrane region" description="Helical" evidence="10">
    <location>
        <begin position="30"/>
        <end position="53"/>
    </location>
</feature>
<name>A0A1A9X293_9MUSC</name>
<dbReference type="GO" id="GO:0016758">
    <property type="term" value="F:hexosyltransferase activity"/>
    <property type="evidence" value="ECO:0007669"/>
    <property type="project" value="InterPro"/>
</dbReference>
<dbReference type="Pfam" id="PF01762">
    <property type="entry name" value="Galactosyl_T"/>
    <property type="match status" value="1"/>
</dbReference>
<evidence type="ECO:0000256" key="9">
    <source>
        <dbReference type="ARBA" id="ARBA00023136"/>
    </source>
</evidence>
<dbReference type="FunFam" id="3.90.550.50:FF:000042">
    <property type="entry name" value="Hexosyltransferase"/>
    <property type="match status" value="1"/>
</dbReference>
<accession>A0A1A9X293</accession>
<dbReference type="GO" id="GO:0000139">
    <property type="term" value="C:Golgi membrane"/>
    <property type="evidence" value="ECO:0007669"/>
    <property type="project" value="UniProtKB-SubCell"/>
</dbReference>
<evidence type="ECO:0000256" key="10">
    <source>
        <dbReference type="RuleBase" id="RU363063"/>
    </source>
</evidence>
<protein>
    <recommendedName>
        <fullName evidence="10">Hexosyltransferase</fullName>
        <ecNumber evidence="10">2.4.1.-</ecNumber>
    </recommendedName>
</protein>
<proteinExistence type="inferred from homology"/>
<comment type="similarity">
    <text evidence="2 10">Belongs to the glycosyltransferase 31 family.</text>
</comment>
<dbReference type="Gene3D" id="3.90.550.50">
    <property type="match status" value="1"/>
</dbReference>
<dbReference type="PANTHER" id="PTHR11214:SF349">
    <property type="entry name" value="BETA-1,3-GALACTOSYLTRANSFERASE BRN"/>
    <property type="match status" value="1"/>
</dbReference>
<dbReference type="STRING" id="37001.A0A1A9X293"/>
<keyword evidence="8 10" id="KW-0333">Golgi apparatus</keyword>
<dbReference type="EnsemblMetazoa" id="GBRI041647-RA">
    <property type="protein sequence ID" value="GBRI041647-PA"/>
    <property type="gene ID" value="GBRI041647"/>
</dbReference>
<evidence type="ECO:0000313" key="11">
    <source>
        <dbReference type="EnsemblMetazoa" id="GBRI041647-PA"/>
    </source>
</evidence>
<comment type="subcellular location">
    <subcellularLocation>
        <location evidence="1 10">Golgi apparatus membrane</location>
        <topology evidence="1 10">Single-pass type II membrane protein</topology>
    </subcellularLocation>
</comment>
<reference evidence="11" key="2">
    <citation type="submission" date="2020-05" db="UniProtKB">
        <authorList>
            <consortium name="EnsemblMetazoa"/>
        </authorList>
    </citation>
    <scope>IDENTIFICATION</scope>
    <source>
        <strain evidence="11">IAEA</strain>
    </source>
</reference>
<evidence type="ECO:0000256" key="3">
    <source>
        <dbReference type="ARBA" id="ARBA00022676"/>
    </source>
</evidence>
<dbReference type="AlphaFoldDB" id="A0A1A9X293"/>
<evidence type="ECO:0000256" key="7">
    <source>
        <dbReference type="ARBA" id="ARBA00022989"/>
    </source>
</evidence>
<evidence type="ECO:0000256" key="5">
    <source>
        <dbReference type="ARBA" id="ARBA00022692"/>
    </source>
</evidence>